<keyword evidence="2" id="KW-1185">Reference proteome</keyword>
<reference evidence="1" key="1">
    <citation type="submission" date="2022-11" db="EMBL/GenBank/DDBJ databases">
        <title>Genome Sequence of Boeremia exigua.</title>
        <authorList>
            <person name="Buettner E."/>
        </authorList>
    </citation>
    <scope>NUCLEOTIDE SEQUENCE</scope>
    <source>
        <strain evidence="1">CU02</strain>
    </source>
</reference>
<dbReference type="Proteomes" id="UP001153331">
    <property type="component" value="Unassembled WGS sequence"/>
</dbReference>
<organism evidence="1 2">
    <name type="scientific">Boeremia exigua</name>
    <dbReference type="NCBI Taxonomy" id="749465"/>
    <lineage>
        <taxon>Eukaryota</taxon>
        <taxon>Fungi</taxon>
        <taxon>Dikarya</taxon>
        <taxon>Ascomycota</taxon>
        <taxon>Pezizomycotina</taxon>
        <taxon>Dothideomycetes</taxon>
        <taxon>Pleosporomycetidae</taxon>
        <taxon>Pleosporales</taxon>
        <taxon>Pleosporineae</taxon>
        <taxon>Didymellaceae</taxon>
        <taxon>Boeremia</taxon>
    </lineage>
</organism>
<comment type="caution">
    <text evidence="1">The sequence shown here is derived from an EMBL/GenBank/DDBJ whole genome shotgun (WGS) entry which is preliminary data.</text>
</comment>
<protein>
    <submittedName>
        <fullName evidence="1">Uncharacterized protein</fullName>
    </submittedName>
</protein>
<evidence type="ECO:0000313" key="2">
    <source>
        <dbReference type="Proteomes" id="UP001153331"/>
    </source>
</evidence>
<dbReference type="EMBL" id="JAPHNI010001175">
    <property type="protein sequence ID" value="KAJ8106417.1"/>
    <property type="molecule type" value="Genomic_DNA"/>
</dbReference>
<name>A0ACC2HTK2_9PLEO</name>
<proteinExistence type="predicted"/>
<evidence type="ECO:0000313" key="1">
    <source>
        <dbReference type="EMBL" id="KAJ8106417.1"/>
    </source>
</evidence>
<accession>A0ACC2HTK2</accession>
<sequence>MSNDAELQEHLVGVMREILDTAPKILGAPMPPDFATPEAILKSTQRNTSGSRPSMAMDWAQGKRLEIEVILGNPIRLARERGLEMPRLQTLYALVRMAQEVREKTGAKL</sequence>
<gene>
    <name evidence="1" type="ORF">OPT61_g9551</name>
</gene>